<dbReference type="Proteomes" id="UP001595711">
    <property type="component" value="Unassembled WGS sequence"/>
</dbReference>
<protein>
    <submittedName>
        <fullName evidence="1">YkgJ family cysteine cluster protein</fullName>
    </submittedName>
</protein>
<reference evidence="2" key="1">
    <citation type="journal article" date="2019" name="Int. J. Syst. Evol. Microbiol.">
        <title>The Global Catalogue of Microorganisms (GCM) 10K type strain sequencing project: providing services to taxonomists for standard genome sequencing and annotation.</title>
        <authorList>
            <consortium name="The Broad Institute Genomics Platform"/>
            <consortium name="The Broad Institute Genome Sequencing Center for Infectious Disease"/>
            <person name="Wu L."/>
            <person name="Ma J."/>
        </authorList>
    </citation>
    <scope>NUCLEOTIDE SEQUENCE [LARGE SCALE GENOMIC DNA]</scope>
    <source>
        <strain evidence="2">KCTC 42182</strain>
    </source>
</reference>
<gene>
    <name evidence="1" type="ORF">ACFOOQ_05425</name>
</gene>
<dbReference type="Pfam" id="PF03692">
    <property type="entry name" value="CxxCxxCC"/>
    <property type="match status" value="1"/>
</dbReference>
<dbReference type="InterPro" id="IPR005358">
    <property type="entry name" value="Puta_zinc/iron-chelating_dom"/>
</dbReference>
<name>A0ABV7VDV1_9PROT</name>
<dbReference type="RefSeq" id="WP_379722668.1">
    <property type="nucleotide sequence ID" value="NZ_JBHRYJ010000001.1"/>
</dbReference>
<evidence type="ECO:0000313" key="1">
    <source>
        <dbReference type="EMBL" id="MFC3674976.1"/>
    </source>
</evidence>
<organism evidence="1 2">
    <name type="scientific">Ferrovibrio xuzhouensis</name>
    <dbReference type="NCBI Taxonomy" id="1576914"/>
    <lineage>
        <taxon>Bacteria</taxon>
        <taxon>Pseudomonadati</taxon>
        <taxon>Pseudomonadota</taxon>
        <taxon>Alphaproteobacteria</taxon>
        <taxon>Rhodospirillales</taxon>
        <taxon>Rhodospirillaceae</taxon>
        <taxon>Ferrovibrio</taxon>
    </lineage>
</organism>
<accession>A0ABV7VDV1</accession>
<proteinExistence type="predicted"/>
<dbReference type="EMBL" id="JBHRYJ010000001">
    <property type="protein sequence ID" value="MFC3674976.1"/>
    <property type="molecule type" value="Genomic_DNA"/>
</dbReference>
<evidence type="ECO:0000313" key="2">
    <source>
        <dbReference type="Proteomes" id="UP001595711"/>
    </source>
</evidence>
<sequence length="250" mass="27480">MQHHFQCTACGKCCTGMLPLTLDEALAHAHRFPLAMVWTVVRPGNASYDMTSRLGTVVQVARRKSVAVLIVPTAYLPPQLPCPELTAEGLCAIHADKPIRCRAMPFYAYKDENDQADMLLPRAGWTCDISRSAPLVYESGKIVDRTEFDSERQKLLVQAPILKAYADRIVVSVAGIVGKLEMLSKQSGGGRLALPFTGILPRLPGADLSAFAAAQLPVLRRYAEQTVDNRPAAAFHQYYSEAIRRLESLV</sequence>
<keyword evidence="2" id="KW-1185">Reference proteome</keyword>
<comment type="caution">
    <text evidence="1">The sequence shown here is derived from an EMBL/GenBank/DDBJ whole genome shotgun (WGS) entry which is preliminary data.</text>
</comment>